<sequence length="317" mass="33727">MTIDTALVIVQREEVADGVAAFCLAPPGGGQLPAWSPGAHVDLVLGKGMVRQYSLCGDPADQSLWRVGVLLDPGSRGGSAHIHAHLGVGDQVHVRGPRNRFPLESAQRYVFVAGGIGITPLLPMIKEAERSGAEWVLTYGGRSRLSMAFLEELAPFGDRVKVRPQDEFGLLDLEAALGGSRADTLVYCCGPEPLLQAMTEVCSRWPAGDLHVERFGASPTVSVVDDGAGGAISVELRRTGVTVEVPGDKSILEVVNKAGANVMSSCEYGICGSCETTVLDGIPDHRDDVLTARERESGKSMMLCVSRAWTDHLVLDI</sequence>
<dbReference type="CDD" id="cd06185">
    <property type="entry name" value="PDR_like"/>
    <property type="match status" value="1"/>
</dbReference>
<keyword evidence="7" id="KW-0411">Iron-sulfur</keyword>
<keyword evidence="6" id="KW-0408">Iron</keyword>
<dbReference type="EMBL" id="JBEYBF010000031">
    <property type="protein sequence ID" value="MEU1956014.1"/>
    <property type="molecule type" value="Genomic_DNA"/>
</dbReference>
<dbReference type="PROSITE" id="PS00197">
    <property type="entry name" value="2FE2S_FER_1"/>
    <property type="match status" value="1"/>
</dbReference>
<protein>
    <submittedName>
        <fullName evidence="10">PDR/VanB family oxidoreductase</fullName>
        <ecNumber evidence="10">1.-.-.-</ecNumber>
    </submittedName>
</protein>
<dbReference type="Pfam" id="PF00111">
    <property type="entry name" value="Fer2"/>
    <property type="match status" value="1"/>
</dbReference>
<dbReference type="SUPFAM" id="SSF52343">
    <property type="entry name" value="Ferredoxin reductase-like, C-terminal NADP-linked domain"/>
    <property type="match status" value="1"/>
</dbReference>
<name>A0ABV2WYP7_9NOCA</name>
<dbReference type="PANTHER" id="PTHR47354">
    <property type="entry name" value="NADH OXIDOREDUCTASE HCR"/>
    <property type="match status" value="1"/>
</dbReference>
<keyword evidence="2" id="KW-0285">Flavoprotein</keyword>
<dbReference type="InterPro" id="IPR017927">
    <property type="entry name" value="FAD-bd_FR_type"/>
</dbReference>
<evidence type="ECO:0000256" key="2">
    <source>
        <dbReference type="ARBA" id="ARBA00022630"/>
    </source>
</evidence>
<dbReference type="InterPro" id="IPR036010">
    <property type="entry name" value="2Fe-2S_ferredoxin-like_sf"/>
</dbReference>
<dbReference type="Proteomes" id="UP001550628">
    <property type="component" value="Unassembled WGS sequence"/>
</dbReference>
<evidence type="ECO:0000256" key="6">
    <source>
        <dbReference type="ARBA" id="ARBA00023004"/>
    </source>
</evidence>
<evidence type="ECO:0000256" key="1">
    <source>
        <dbReference type="ARBA" id="ARBA00001974"/>
    </source>
</evidence>
<dbReference type="InterPro" id="IPR050415">
    <property type="entry name" value="MRET"/>
</dbReference>
<evidence type="ECO:0000256" key="3">
    <source>
        <dbReference type="ARBA" id="ARBA00022714"/>
    </source>
</evidence>
<dbReference type="InterPro" id="IPR017938">
    <property type="entry name" value="Riboflavin_synthase-like_b-brl"/>
</dbReference>
<dbReference type="CDD" id="cd00207">
    <property type="entry name" value="fer2"/>
    <property type="match status" value="1"/>
</dbReference>
<gene>
    <name evidence="10" type="ORF">ABZ510_29695</name>
</gene>
<comment type="caution">
    <text evidence="10">The sequence shown here is derived from an EMBL/GenBank/DDBJ whole genome shotgun (WGS) entry which is preliminary data.</text>
</comment>
<dbReference type="PRINTS" id="PR00409">
    <property type="entry name" value="PHDIOXRDTASE"/>
</dbReference>
<evidence type="ECO:0000256" key="4">
    <source>
        <dbReference type="ARBA" id="ARBA00022723"/>
    </source>
</evidence>
<dbReference type="PROSITE" id="PS51384">
    <property type="entry name" value="FAD_FR"/>
    <property type="match status" value="1"/>
</dbReference>
<dbReference type="Gene3D" id="3.10.20.30">
    <property type="match status" value="1"/>
</dbReference>
<dbReference type="RefSeq" id="WP_356959381.1">
    <property type="nucleotide sequence ID" value="NZ_JBEYBD010000028.1"/>
</dbReference>
<comment type="cofactor">
    <cofactor evidence="1">
        <name>FAD</name>
        <dbReference type="ChEBI" id="CHEBI:57692"/>
    </cofactor>
</comment>
<evidence type="ECO:0000256" key="7">
    <source>
        <dbReference type="ARBA" id="ARBA00023014"/>
    </source>
</evidence>
<keyword evidence="3" id="KW-0001">2Fe-2S</keyword>
<proteinExistence type="predicted"/>
<evidence type="ECO:0000256" key="5">
    <source>
        <dbReference type="ARBA" id="ARBA00023002"/>
    </source>
</evidence>
<organism evidence="10 11">
    <name type="scientific">Nocardia rhamnosiphila</name>
    <dbReference type="NCBI Taxonomy" id="426716"/>
    <lineage>
        <taxon>Bacteria</taxon>
        <taxon>Bacillati</taxon>
        <taxon>Actinomycetota</taxon>
        <taxon>Actinomycetes</taxon>
        <taxon>Mycobacteriales</taxon>
        <taxon>Nocardiaceae</taxon>
        <taxon>Nocardia</taxon>
    </lineage>
</organism>
<dbReference type="InterPro" id="IPR001041">
    <property type="entry name" value="2Fe-2S_ferredoxin-type"/>
</dbReference>
<evidence type="ECO:0000313" key="11">
    <source>
        <dbReference type="Proteomes" id="UP001550628"/>
    </source>
</evidence>
<keyword evidence="4" id="KW-0479">Metal-binding</keyword>
<dbReference type="PANTHER" id="PTHR47354:SF1">
    <property type="entry name" value="CARNITINE MONOOXYGENASE REDUCTASE SUBUNIT"/>
    <property type="match status" value="1"/>
</dbReference>
<dbReference type="InterPro" id="IPR012675">
    <property type="entry name" value="Beta-grasp_dom_sf"/>
</dbReference>
<dbReference type="Gene3D" id="2.40.30.10">
    <property type="entry name" value="Translation factors"/>
    <property type="match status" value="1"/>
</dbReference>
<dbReference type="EC" id="1.-.-.-" evidence="10"/>
<feature type="domain" description="FAD-binding FR-type" evidence="9">
    <location>
        <begin position="2"/>
        <end position="104"/>
    </location>
</feature>
<keyword evidence="5 10" id="KW-0560">Oxidoreductase</keyword>
<dbReference type="SUPFAM" id="SSF63380">
    <property type="entry name" value="Riboflavin synthase domain-like"/>
    <property type="match status" value="1"/>
</dbReference>
<dbReference type="SUPFAM" id="SSF54292">
    <property type="entry name" value="2Fe-2S ferredoxin-like"/>
    <property type="match status" value="1"/>
</dbReference>
<dbReference type="InterPro" id="IPR006058">
    <property type="entry name" value="2Fe2S_fd_BS"/>
</dbReference>
<evidence type="ECO:0000259" key="8">
    <source>
        <dbReference type="PROSITE" id="PS51085"/>
    </source>
</evidence>
<keyword evidence="11" id="KW-1185">Reference proteome</keyword>
<reference evidence="10 11" key="1">
    <citation type="submission" date="2024-06" db="EMBL/GenBank/DDBJ databases">
        <title>The Natural Products Discovery Center: Release of the First 8490 Sequenced Strains for Exploring Actinobacteria Biosynthetic Diversity.</title>
        <authorList>
            <person name="Kalkreuter E."/>
            <person name="Kautsar S.A."/>
            <person name="Yang D."/>
            <person name="Bader C.D."/>
            <person name="Teijaro C.N."/>
            <person name="Fluegel L."/>
            <person name="Davis C.M."/>
            <person name="Simpson J.R."/>
            <person name="Lauterbach L."/>
            <person name="Steele A.D."/>
            <person name="Gui C."/>
            <person name="Meng S."/>
            <person name="Li G."/>
            <person name="Viehrig K."/>
            <person name="Ye F."/>
            <person name="Su P."/>
            <person name="Kiefer A.F."/>
            <person name="Nichols A."/>
            <person name="Cepeda A.J."/>
            <person name="Yan W."/>
            <person name="Fan B."/>
            <person name="Jiang Y."/>
            <person name="Adhikari A."/>
            <person name="Zheng C.-J."/>
            <person name="Schuster L."/>
            <person name="Cowan T.M."/>
            <person name="Smanski M.J."/>
            <person name="Chevrette M.G."/>
            <person name="De Carvalho L.P.S."/>
            <person name="Shen B."/>
        </authorList>
    </citation>
    <scope>NUCLEOTIDE SEQUENCE [LARGE SCALE GENOMIC DNA]</scope>
    <source>
        <strain evidence="10 11">NPDC019708</strain>
    </source>
</reference>
<dbReference type="Gene3D" id="3.40.50.80">
    <property type="entry name" value="Nucleotide-binding domain of ferredoxin-NADP reductase (FNR) module"/>
    <property type="match status" value="1"/>
</dbReference>
<dbReference type="PROSITE" id="PS51085">
    <property type="entry name" value="2FE2S_FER_2"/>
    <property type="match status" value="1"/>
</dbReference>
<evidence type="ECO:0000313" key="10">
    <source>
        <dbReference type="EMBL" id="MEU1956014.1"/>
    </source>
</evidence>
<evidence type="ECO:0000259" key="9">
    <source>
        <dbReference type="PROSITE" id="PS51384"/>
    </source>
</evidence>
<dbReference type="InterPro" id="IPR039261">
    <property type="entry name" value="FNR_nucleotide-bd"/>
</dbReference>
<accession>A0ABV2WYP7</accession>
<dbReference type="GO" id="GO:0016491">
    <property type="term" value="F:oxidoreductase activity"/>
    <property type="evidence" value="ECO:0007669"/>
    <property type="project" value="UniProtKB-KW"/>
</dbReference>
<feature type="domain" description="2Fe-2S ferredoxin-type" evidence="8">
    <location>
        <begin position="230"/>
        <end position="317"/>
    </location>
</feature>